<evidence type="ECO:0000256" key="2">
    <source>
        <dbReference type="ARBA" id="ARBA00022448"/>
    </source>
</evidence>
<evidence type="ECO:0000256" key="8">
    <source>
        <dbReference type="ARBA" id="ARBA00023136"/>
    </source>
</evidence>
<keyword evidence="6" id="KW-0408">Iron</keyword>
<dbReference type="NCBIfam" id="TIGR04057">
    <property type="entry name" value="SusC_RagA_signa"/>
    <property type="match status" value="1"/>
</dbReference>
<evidence type="ECO:0000256" key="5">
    <source>
        <dbReference type="ARBA" id="ARBA00022692"/>
    </source>
</evidence>
<gene>
    <name evidence="15" type="ORF">BacF7301_11860</name>
</gene>
<keyword evidence="5 10" id="KW-0812">Transmembrane</keyword>
<dbReference type="EMBL" id="CP050831">
    <property type="protein sequence ID" value="QIU94795.1"/>
    <property type="molecule type" value="Genomic_DNA"/>
</dbReference>
<keyword evidence="8 10" id="KW-0472">Membrane</keyword>
<comment type="subcellular location">
    <subcellularLocation>
        <location evidence="1 10">Cell outer membrane</location>
        <topology evidence="1 10">Multi-pass membrane protein</topology>
    </subcellularLocation>
</comment>
<dbReference type="InterPro" id="IPR023996">
    <property type="entry name" value="TonB-dep_OMP_SusC/RagA"/>
</dbReference>
<dbReference type="SUPFAM" id="SSF56935">
    <property type="entry name" value="Porins"/>
    <property type="match status" value="1"/>
</dbReference>
<dbReference type="Proteomes" id="UP000501780">
    <property type="component" value="Chromosome"/>
</dbReference>
<dbReference type="GO" id="GO:0006826">
    <property type="term" value="P:iron ion transport"/>
    <property type="evidence" value="ECO:0007669"/>
    <property type="project" value="UniProtKB-KW"/>
</dbReference>
<dbReference type="InterPro" id="IPR011662">
    <property type="entry name" value="Secretin/TonB_short_N"/>
</dbReference>
<protein>
    <submittedName>
        <fullName evidence="15">SusC/RagA family TonB-linked outer membrane protein</fullName>
    </submittedName>
</protein>
<evidence type="ECO:0000256" key="7">
    <source>
        <dbReference type="ARBA" id="ARBA00023077"/>
    </source>
</evidence>
<evidence type="ECO:0000259" key="13">
    <source>
        <dbReference type="Pfam" id="PF07660"/>
    </source>
</evidence>
<keyword evidence="16" id="KW-1185">Reference proteome</keyword>
<accession>A0A6H0KND9</accession>
<evidence type="ECO:0000259" key="14">
    <source>
        <dbReference type="Pfam" id="PF07715"/>
    </source>
</evidence>
<reference evidence="15 16" key="1">
    <citation type="submission" date="2020-03" db="EMBL/GenBank/DDBJ databases">
        <title>Genomic analysis of Bacteroides faecium CBA7301.</title>
        <authorList>
            <person name="Kim J."/>
            <person name="Roh S.W."/>
        </authorList>
    </citation>
    <scope>NUCLEOTIDE SEQUENCE [LARGE SCALE GENOMIC DNA]</scope>
    <source>
        <strain evidence="15 16">CBA7301</strain>
    </source>
</reference>
<dbReference type="Pfam" id="PF07660">
    <property type="entry name" value="STN"/>
    <property type="match status" value="1"/>
</dbReference>
<dbReference type="Pfam" id="PF13715">
    <property type="entry name" value="CarbopepD_reg_2"/>
    <property type="match status" value="1"/>
</dbReference>
<dbReference type="InterPro" id="IPR037066">
    <property type="entry name" value="Plug_dom_sf"/>
</dbReference>
<dbReference type="NCBIfam" id="TIGR04056">
    <property type="entry name" value="OMP_RagA_SusC"/>
    <property type="match status" value="1"/>
</dbReference>
<keyword evidence="7 11" id="KW-0798">TonB box</keyword>
<evidence type="ECO:0000256" key="9">
    <source>
        <dbReference type="ARBA" id="ARBA00023237"/>
    </source>
</evidence>
<dbReference type="Pfam" id="PF07715">
    <property type="entry name" value="Plug"/>
    <property type="match status" value="1"/>
</dbReference>
<dbReference type="InterPro" id="IPR023997">
    <property type="entry name" value="TonB-dep_OMP_SusC/RagA_CS"/>
</dbReference>
<evidence type="ECO:0000256" key="10">
    <source>
        <dbReference type="PROSITE-ProRule" id="PRU01360"/>
    </source>
</evidence>
<evidence type="ECO:0000256" key="3">
    <source>
        <dbReference type="ARBA" id="ARBA00022452"/>
    </source>
</evidence>
<dbReference type="Gene3D" id="2.170.130.10">
    <property type="entry name" value="TonB-dependent receptor, plug domain"/>
    <property type="match status" value="1"/>
</dbReference>
<dbReference type="RefSeq" id="WP_167963042.1">
    <property type="nucleotide sequence ID" value="NZ_CP050831.1"/>
</dbReference>
<dbReference type="KEGG" id="bfc:BacF7301_11860"/>
<keyword evidence="9 10" id="KW-0998">Cell outer membrane</keyword>
<keyword evidence="4" id="KW-0406">Ion transport</keyword>
<keyword evidence="4" id="KW-0410">Iron transport</keyword>
<dbReference type="Gene3D" id="2.60.40.1120">
    <property type="entry name" value="Carboxypeptidase-like, regulatory domain"/>
    <property type="match status" value="1"/>
</dbReference>
<feature type="domain" description="Secretin/TonB short N-terminal" evidence="13">
    <location>
        <begin position="2"/>
        <end position="48"/>
    </location>
</feature>
<evidence type="ECO:0000256" key="4">
    <source>
        <dbReference type="ARBA" id="ARBA00022496"/>
    </source>
</evidence>
<dbReference type="SUPFAM" id="SSF49464">
    <property type="entry name" value="Carboxypeptidase regulatory domain-like"/>
    <property type="match status" value="1"/>
</dbReference>
<name>A0A6H0KND9_9BACE</name>
<keyword evidence="2 10" id="KW-0813">Transport</keyword>
<feature type="domain" description="TonB-dependent receptor-like beta-barrel" evidence="12">
    <location>
        <begin position="428"/>
        <end position="831"/>
    </location>
</feature>
<evidence type="ECO:0000256" key="11">
    <source>
        <dbReference type="RuleBase" id="RU003357"/>
    </source>
</evidence>
<dbReference type="Gene3D" id="2.40.170.20">
    <property type="entry name" value="TonB-dependent receptor, beta-barrel domain"/>
    <property type="match status" value="1"/>
</dbReference>
<dbReference type="PROSITE" id="PS52016">
    <property type="entry name" value="TONB_DEPENDENT_REC_3"/>
    <property type="match status" value="1"/>
</dbReference>
<dbReference type="InterPro" id="IPR008969">
    <property type="entry name" value="CarboxyPept-like_regulatory"/>
</dbReference>
<evidence type="ECO:0000313" key="16">
    <source>
        <dbReference type="Proteomes" id="UP000501780"/>
    </source>
</evidence>
<dbReference type="Pfam" id="PF00593">
    <property type="entry name" value="TonB_dep_Rec_b-barrel"/>
    <property type="match status" value="1"/>
</dbReference>
<organism evidence="15 16">
    <name type="scientific">Bacteroides faecium</name>
    <dbReference type="NCBI Taxonomy" id="2715212"/>
    <lineage>
        <taxon>Bacteria</taxon>
        <taxon>Pseudomonadati</taxon>
        <taxon>Bacteroidota</taxon>
        <taxon>Bacteroidia</taxon>
        <taxon>Bacteroidales</taxon>
        <taxon>Bacteroidaceae</taxon>
        <taxon>Bacteroides</taxon>
    </lineage>
</organism>
<evidence type="ECO:0000256" key="6">
    <source>
        <dbReference type="ARBA" id="ARBA00023004"/>
    </source>
</evidence>
<dbReference type="InterPro" id="IPR000531">
    <property type="entry name" value="Beta-barrel_TonB"/>
</dbReference>
<dbReference type="AlphaFoldDB" id="A0A6H0KND9"/>
<evidence type="ECO:0000256" key="1">
    <source>
        <dbReference type="ARBA" id="ARBA00004571"/>
    </source>
</evidence>
<dbReference type="InterPro" id="IPR012910">
    <property type="entry name" value="Plug_dom"/>
</dbReference>
<feature type="domain" description="TonB-dependent receptor plug" evidence="14">
    <location>
        <begin position="159"/>
        <end position="276"/>
    </location>
</feature>
<dbReference type="InterPro" id="IPR039426">
    <property type="entry name" value="TonB-dep_rcpt-like"/>
</dbReference>
<evidence type="ECO:0000313" key="15">
    <source>
        <dbReference type="EMBL" id="QIU94795.1"/>
    </source>
</evidence>
<evidence type="ECO:0000259" key="12">
    <source>
        <dbReference type="Pfam" id="PF00593"/>
    </source>
</evidence>
<dbReference type="InterPro" id="IPR036942">
    <property type="entry name" value="Beta-barrel_TonB_sf"/>
</dbReference>
<keyword evidence="3 10" id="KW-1134">Transmembrane beta strand</keyword>
<sequence>MYRTDLLDTSKKVSVKVEKQSVEQILVQVLKGTAITYEINDRQIILKKSAGEQKVVPQQAKQKQLIQGLVRDEKGEVIIGATVQVKNTGIGTATNMDGKFTIAAEDPGILVVSYVGMTTKEIKLQKGTSYYRITLEPNAMLDEVVINAGIISRNKLGFTGSYTTVSQEELKSVGGINLVQALKSLDPSFVIMDNNLAGSDPNTMSTITMRGGTTVDFKTDIDDYSANSNQPLYILDGFETTLETINDLDINRIESITLLKDAGSTAIYGAKGANGVVVVETLKPKEGELMVNYSANFQLAIADLSAYSMMNAEEKLEFEALAGRYGDLNDFLNNSSNIKLYNDNLARLAQGIDTYWLKVPIRTAFTHDHSLNISGGSKSILYQIGVNYRKVEGVMKGSDRESFGGNVRVSYRTGRVNIANNLTVGITNSDNGNWGSFQSFANANPYFRMQNDDGTIPMMLDEIKIMNGQTDTHSASAVNPYYNAMLFGYNNSSSFNLTNNTSFDWFINDQWRWQASLSLFTTKADSESFKDPRHSDYRDQTDYTKKGNYNSSYNSDWGYRANTSISYGQSFLESHNLTFIGRAAIEEMNKNGKNFSVTGFPEGVMGIPSYATGYPENGKPGYNIRKNRSASFLLAFNYNYKYRYLFDFNYNLDGANSFGKNKKFQDFWSVGLGWNIHKEAFAESWKWLQEFKLRTTYGINGNQNVSNVNEDVYQYYPGNDVFGLASYLSQYANPDLKWQIAKKFSAGLNFTTINNRLNVTFDVYKTKTNPLVVSLAQRPSTGVGSLPINVGFLDTKGMEFKINYNIIRNTKERIFLRVGLTGSTTSSKYGNFDNKLAELNRAYQRASEEEGTNASQNINSLLQYEDGQSPSTLWAVRSLGIDPATGNEIFLTKDGKPTFTYNADDRVPIANSSPDIQGVFNTSFTYKRLEVSMFFRYKLGAYNFNRALYQKVENIGKTSLVYNQDRRALYDRWKQPGDIAQFKNIVAGSTPNTPVSSRFIQKDNQFRGESFKISYDFTKDKWIKKLYLKDFRVHFSMQELFVISSMKQERGLDYPFQRSFSAGISARF</sequence>
<proteinExistence type="inferred from homology"/>
<comment type="similarity">
    <text evidence="10 11">Belongs to the TonB-dependent receptor family.</text>
</comment>
<dbReference type="GO" id="GO:0009279">
    <property type="term" value="C:cell outer membrane"/>
    <property type="evidence" value="ECO:0007669"/>
    <property type="project" value="UniProtKB-SubCell"/>
</dbReference>